<dbReference type="InterPro" id="IPR055705">
    <property type="entry name" value="DUF7281"/>
</dbReference>
<proteinExistence type="predicted"/>
<reference evidence="2 3" key="1">
    <citation type="submission" date="2022-10" db="EMBL/GenBank/DDBJ databases">
        <title>Defluviimonas sp. CAU 1641 isolated from mud.</title>
        <authorList>
            <person name="Kim W."/>
        </authorList>
    </citation>
    <scope>NUCLEOTIDE SEQUENCE [LARGE SCALE GENOMIC DNA]</scope>
    <source>
        <strain evidence="2 3">CAU 1641</strain>
    </source>
</reference>
<protein>
    <recommendedName>
        <fullName evidence="1">DUF7281 domain-containing protein</fullName>
    </recommendedName>
</protein>
<dbReference type="Pfam" id="PF23947">
    <property type="entry name" value="DUF7281"/>
    <property type="match status" value="1"/>
</dbReference>
<feature type="domain" description="DUF7281" evidence="1">
    <location>
        <begin position="119"/>
        <end position="278"/>
    </location>
</feature>
<dbReference type="SUPFAM" id="SSF56726">
    <property type="entry name" value="DNA topoisomerase IV, alpha subunit"/>
    <property type="match status" value="1"/>
</dbReference>
<evidence type="ECO:0000313" key="2">
    <source>
        <dbReference type="EMBL" id="MCW3784387.1"/>
    </source>
</evidence>
<evidence type="ECO:0000259" key="1">
    <source>
        <dbReference type="Pfam" id="PF23947"/>
    </source>
</evidence>
<dbReference type="InterPro" id="IPR036078">
    <property type="entry name" value="Spo11/TopoVI_A_sf"/>
</dbReference>
<dbReference type="RefSeq" id="WP_264773623.1">
    <property type="nucleotide sequence ID" value="NZ_JAPDOG010000041.1"/>
</dbReference>
<organism evidence="2 3">
    <name type="scientific">Defluviimonas salinarum</name>
    <dbReference type="NCBI Taxonomy" id="2992147"/>
    <lineage>
        <taxon>Bacteria</taxon>
        <taxon>Pseudomonadati</taxon>
        <taxon>Pseudomonadota</taxon>
        <taxon>Alphaproteobacteria</taxon>
        <taxon>Rhodobacterales</taxon>
        <taxon>Paracoccaceae</taxon>
        <taxon>Albidovulum</taxon>
    </lineage>
</organism>
<dbReference type="Proteomes" id="UP001207582">
    <property type="component" value="Unassembled WGS sequence"/>
</dbReference>
<keyword evidence="3" id="KW-1185">Reference proteome</keyword>
<accession>A0ABT3J9M4</accession>
<comment type="caution">
    <text evidence="2">The sequence shown here is derived from an EMBL/GenBank/DDBJ whole genome shotgun (WGS) entry which is preliminary data.</text>
</comment>
<evidence type="ECO:0000313" key="3">
    <source>
        <dbReference type="Proteomes" id="UP001207582"/>
    </source>
</evidence>
<dbReference type="EMBL" id="JAPDOG010000041">
    <property type="protein sequence ID" value="MCW3784387.1"/>
    <property type="molecule type" value="Genomic_DNA"/>
</dbReference>
<gene>
    <name evidence="2" type="ORF">OM960_22950</name>
</gene>
<name>A0ABT3J9M4_9RHOB</name>
<sequence>MATLAELERLAAIVRTGYVKSAGKGVAQALGEAGFPIRTGQGGPVPKEVKDRLRDRLVREFGVNPDRLEPNGPRIAAAATRREALEMTADEKMGRARIRGVVILRPQPGMPVIMDGEGIRLPEGATLNIRPEDAGRIAAPGVILVENWEVFRDFGRLDFPVPFCRRRDLLVFRGMPHVSPQDAVEDFLRRLGRPVTVFPDFDPSGLANALAVPGYSGLLWPGPARLAELVRGRLGRPDLFAAQEEAARARLDRAEGAVRAAWGIVKGAGRGVVQEGMLR</sequence>